<sequence length="132" mass="14505">MWKSPIMTFELAVPVVAAIGSTSLSRSDSAYTAPSCSATSDWTWMYNQQEKPPCLTASFLVGACITKGYTILKLPAGFRYDPPSSITANICLCSWAVYNLYGACSLCQDQGNPLMTWDVWTTNCSNFKSDDR</sequence>
<evidence type="ECO:0000313" key="2">
    <source>
        <dbReference type="EMBL" id="KAF9449321.1"/>
    </source>
</evidence>
<evidence type="ECO:0000256" key="1">
    <source>
        <dbReference type="SAM" id="SignalP"/>
    </source>
</evidence>
<keyword evidence="3" id="KW-1185">Reference proteome</keyword>
<accession>A0A9P5XGE3</accession>
<dbReference type="EMBL" id="MU151134">
    <property type="protein sequence ID" value="KAF9449321.1"/>
    <property type="molecule type" value="Genomic_DNA"/>
</dbReference>
<reference evidence="2" key="1">
    <citation type="submission" date="2020-11" db="EMBL/GenBank/DDBJ databases">
        <authorList>
            <consortium name="DOE Joint Genome Institute"/>
            <person name="Ahrendt S."/>
            <person name="Riley R."/>
            <person name="Andreopoulos W."/>
            <person name="Labutti K."/>
            <person name="Pangilinan J."/>
            <person name="Ruiz-Duenas F.J."/>
            <person name="Barrasa J.M."/>
            <person name="Sanchez-Garcia M."/>
            <person name="Camarero S."/>
            <person name="Miyauchi S."/>
            <person name="Serrano A."/>
            <person name="Linde D."/>
            <person name="Babiker R."/>
            <person name="Drula E."/>
            <person name="Ayuso-Fernandez I."/>
            <person name="Pacheco R."/>
            <person name="Padilla G."/>
            <person name="Ferreira P."/>
            <person name="Barriuso J."/>
            <person name="Kellner H."/>
            <person name="Castanera R."/>
            <person name="Alfaro M."/>
            <person name="Ramirez L."/>
            <person name="Pisabarro A.G."/>
            <person name="Kuo A."/>
            <person name="Tritt A."/>
            <person name="Lipzen A."/>
            <person name="He G."/>
            <person name="Yan M."/>
            <person name="Ng V."/>
            <person name="Cullen D."/>
            <person name="Martin F."/>
            <person name="Rosso M.-N."/>
            <person name="Henrissat B."/>
            <person name="Hibbett D."/>
            <person name="Martinez A.T."/>
            <person name="Grigoriev I.V."/>
        </authorList>
    </citation>
    <scope>NUCLEOTIDE SEQUENCE</scope>
    <source>
        <strain evidence="2">MF-IS2</strain>
    </source>
</reference>
<feature type="chain" id="PRO_5040258128" evidence="1">
    <location>
        <begin position="19"/>
        <end position="132"/>
    </location>
</feature>
<protein>
    <submittedName>
        <fullName evidence="2">Uncharacterized protein</fullName>
    </submittedName>
</protein>
<proteinExistence type="predicted"/>
<name>A0A9P5XGE3_9AGAR</name>
<comment type="caution">
    <text evidence="2">The sequence shown here is derived from an EMBL/GenBank/DDBJ whole genome shotgun (WGS) entry which is preliminary data.</text>
</comment>
<feature type="signal peptide" evidence="1">
    <location>
        <begin position="1"/>
        <end position="18"/>
    </location>
</feature>
<organism evidence="2 3">
    <name type="scientific">Macrolepiota fuliginosa MF-IS2</name>
    <dbReference type="NCBI Taxonomy" id="1400762"/>
    <lineage>
        <taxon>Eukaryota</taxon>
        <taxon>Fungi</taxon>
        <taxon>Dikarya</taxon>
        <taxon>Basidiomycota</taxon>
        <taxon>Agaricomycotina</taxon>
        <taxon>Agaricomycetes</taxon>
        <taxon>Agaricomycetidae</taxon>
        <taxon>Agaricales</taxon>
        <taxon>Agaricineae</taxon>
        <taxon>Agaricaceae</taxon>
        <taxon>Macrolepiota</taxon>
    </lineage>
</organism>
<evidence type="ECO:0000313" key="3">
    <source>
        <dbReference type="Proteomes" id="UP000807342"/>
    </source>
</evidence>
<dbReference type="OrthoDB" id="2796893at2759"/>
<keyword evidence="1" id="KW-0732">Signal</keyword>
<dbReference type="Proteomes" id="UP000807342">
    <property type="component" value="Unassembled WGS sequence"/>
</dbReference>
<dbReference type="AlphaFoldDB" id="A0A9P5XGE3"/>
<gene>
    <name evidence="2" type="ORF">P691DRAFT_571937</name>
</gene>